<evidence type="ECO:0000313" key="2">
    <source>
        <dbReference type="EMBL" id="OGY56318.1"/>
    </source>
</evidence>
<comment type="caution">
    <text evidence="2">The sequence shown here is derived from an EMBL/GenBank/DDBJ whole genome shotgun (WGS) entry which is preliminary data.</text>
</comment>
<organism evidence="2 3">
    <name type="scientific">Candidatus Colwellbacteria bacterium RBG_13_48_8</name>
    <dbReference type="NCBI Taxonomy" id="1797685"/>
    <lineage>
        <taxon>Bacteria</taxon>
        <taxon>Candidatus Colwelliibacteriota</taxon>
    </lineage>
</organism>
<feature type="domain" description="AB hydrolase-1" evidence="1">
    <location>
        <begin position="27"/>
        <end position="278"/>
    </location>
</feature>
<proteinExistence type="predicted"/>
<dbReference type="PRINTS" id="PR00111">
    <property type="entry name" value="ABHYDROLASE"/>
</dbReference>
<dbReference type="SUPFAM" id="SSF53474">
    <property type="entry name" value="alpha/beta-Hydrolases"/>
    <property type="match status" value="1"/>
</dbReference>
<dbReference type="AlphaFoldDB" id="A0A1G1YV98"/>
<evidence type="ECO:0000259" key="1">
    <source>
        <dbReference type="Pfam" id="PF00561"/>
    </source>
</evidence>
<evidence type="ECO:0000313" key="3">
    <source>
        <dbReference type="Proteomes" id="UP000177062"/>
    </source>
</evidence>
<protein>
    <recommendedName>
        <fullName evidence="1">AB hydrolase-1 domain-containing protein</fullName>
    </recommendedName>
</protein>
<dbReference type="InterPro" id="IPR029058">
    <property type="entry name" value="AB_hydrolase_fold"/>
</dbReference>
<dbReference type="Pfam" id="PF00561">
    <property type="entry name" value="Abhydrolase_1"/>
    <property type="match status" value="1"/>
</dbReference>
<sequence length="295" mass="34097">MKENLKVKLKDGRWLSYAEYGDTEGQPVFFFHGSHGSRLLAGFMHSTAQKLNLRIIAPERPGFGLSDFQPKRTFLDWPADVVELADHLKIRRFGILGHSGGAIYAAACAYKIPSRLSKVVLVSGAVPYEMKSFYRRVAPHFRLLEFTAAYLPWLSWLFLHYSRFLTYRLPRLRLAILIFSLAESLGDQDLLWKNDVFGRRLLANLRESDRQGIKGIYWEWCLYARPWGFDLEKIKAPVSVFGGEDDVLTPPDMVERLAELIPQSRLHIIPDEGHYSLLYRHQREVLREFTIGGRK</sequence>
<accession>A0A1G1YV98</accession>
<dbReference type="EMBL" id="MHIT01000029">
    <property type="protein sequence ID" value="OGY56318.1"/>
    <property type="molecule type" value="Genomic_DNA"/>
</dbReference>
<dbReference type="PANTHER" id="PTHR45763:SF46">
    <property type="entry name" value="AB HYDROLASE-1 DOMAIN-CONTAINING PROTEIN"/>
    <property type="match status" value="1"/>
</dbReference>
<dbReference type="InterPro" id="IPR000073">
    <property type="entry name" value="AB_hydrolase_1"/>
</dbReference>
<gene>
    <name evidence="2" type="ORF">A2Y84_01065</name>
</gene>
<dbReference type="PANTHER" id="PTHR45763">
    <property type="entry name" value="HYDROLASE, ALPHA/BETA FOLD FAMILY PROTEIN, EXPRESSED-RELATED"/>
    <property type="match status" value="1"/>
</dbReference>
<dbReference type="Gene3D" id="3.40.50.1820">
    <property type="entry name" value="alpha/beta hydrolase"/>
    <property type="match status" value="1"/>
</dbReference>
<reference evidence="2 3" key="1">
    <citation type="journal article" date="2016" name="Nat. Commun.">
        <title>Thousands of microbial genomes shed light on interconnected biogeochemical processes in an aquifer system.</title>
        <authorList>
            <person name="Anantharaman K."/>
            <person name="Brown C.T."/>
            <person name="Hug L.A."/>
            <person name="Sharon I."/>
            <person name="Castelle C.J."/>
            <person name="Probst A.J."/>
            <person name="Thomas B.C."/>
            <person name="Singh A."/>
            <person name="Wilkins M.J."/>
            <person name="Karaoz U."/>
            <person name="Brodie E.L."/>
            <person name="Williams K.H."/>
            <person name="Hubbard S.S."/>
            <person name="Banfield J.F."/>
        </authorList>
    </citation>
    <scope>NUCLEOTIDE SEQUENCE [LARGE SCALE GENOMIC DNA]</scope>
</reference>
<name>A0A1G1YV98_9BACT</name>
<dbReference type="Proteomes" id="UP000177062">
    <property type="component" value="Unassembled WGS sequence"/>
</dbReference>